<dbReference type="SUPFAM" id="SSF52540">
    <property type="entry name" value="P-loop containing nucleoside triphosphate hydrolases"/>
    <property type="match status" value="1"/>
</dbReference>
<feature type="region of interest" description="Disordered" evidence="8">
    <location>
        <begin position="374"/>
        <end position="405"/>
    </location>
</feature>
<keyword evidence="3 7" id="KW-0378">Hydrolase</keyword>
<accession>A0AAD5M339</accession>
<evidence type="ECO:0000256" key="6">
    <source>
        <dbReference type="ARBA" id="ARBA00034617"/>
    </source>
</evidence>
<evidence type="ECO:0000256" key="5">
    <source>
        <dbReference type="ARBA" id="ARBA00022840"/>
    </source>
</evidence>
<feature type="domain" description="Helicase C-terminal" evidence="11">
    <location>
        <begin position="238"/>
        <end position="390"/>
    </location>
</feature>
<keyword evidence="5 7" id="KW-0067">ATP-binding</keyword>
<keyword evidence="7" id="KW-0539">Nucleus</keyword>
<dbReference type="Pfam" id="PF00270">
    <property type="entry name" value="DEAD"/>
    <property type="match status" value="1"/>
</dbReference>
<keyword evidence="9" id="KW-1133">Transmembrane helix</keyword>
<dbReference type="InterPro" id="IPR027417">
    <property type="entry name" value="P-loop_NTPase"/>
</dbReference>
<feature type="compositionally biased region" description="Low complexity" evidence="8">
    <location>
        <begin position="387"/>
        <end position="401"/>
    </location>
</feature>
<dbReference type="NCBIfam" id="TIGR00614">
    <property type="entry name" value="recQ_fam"/>
    <property type="match status" value="1"/>
</dbReference>
<feature type="domain" description="Helicase ATP-binding" evidence="10">
    <location>
        <begin position="34"/>
        <end position="210"/>
    </location>
</feature>
<organism evidence="12 13">
    <name type="scientific">Pythium insidiosum</name>
    <name type="common">Pythiosis disease agent</name>
    <dbReference type="NCBI Taxonomy" id="114742"/>
    <lineage>
        <taxon>Eukaryota</taxon>
        <taxon>Sar</taxon>
        <taxon>Stramenopiles</taxon>
        <taxon>Oomycota</taxon>
        <taxon>Peronosporomycetes</taxon>
        <taxon>Pythiales</taxon>
        <taxon>Pythiaceae</taxon>
        <taxon>Pythium</taxon>
    </lineage>
</organism>
<evidence type="ECO:0000259" key="11">
    <source>
        <dbReference type="PROSITE" id="PS51194"/>
    </source>
</evidence>
<dbReference type="GO" id="GO:0003676">
    <property type="term" value="F:nucleic acid binding"/>
    <property type="evidence" value="ECO:0007669"/>
    <property type="project" value="InterPro"/>
</dbReference>
<dbReference type="GO" id="GO:0000724">
    <property type="term" value="P:double-strand break repair via homologous recombination"/>
    <property type="evidence" value="ECO:0007669"/>
    <property type="project" value="TreeGrafter"/>
</dbReference>
<keyword evidence="4 7" id="KW-0347">Helicase</keyword>
<dbReference type="GO" id="GO:0005524">
    <property type="term" value="F:ATP binding"/>
    <property type="evidence" value="ECO:0007669"/>
    <property type="project" value="UniProtKB-KW"/>
</dbReference>
<reference evidence="12" key="1">
    <citation type="submission" date="2021-12" db="EMBL/GenBank/DDBJ databases">
        <title>Prjna785345.</title>
        <authorList>
            <person name="Rujirawat T."/>
            <person name="Krajaejun T."/>
        </authorList>
    </citation>
    <scope>NUCLEOTIDE SEQUENCE</scope>
    <source>
        <strain evidence="12">Pi057C3</strain>
    </source>
</reference>
<feature type="region of interest" description="Disordered" evidence="8">
    <location>
        <begin position="585"/>
        <end position="624"/>
    </location>
</feature>
<feature type="compositionally biased region" description="Acidic residues" evidence="8">
    <location>
        <begin position="594"/>
        <end position="606"/>
    </location>
</feature>
<feature type="transmembrane region" description="Helical" evidence="9">
    <location>
        <begin position="57"/>
        <end position="77"/>
    </location>
</feature>
<keyword evidence="9" id="KW-0472">Membrane</keyword>
<dbReference type="GO" id="GO:0009378">
    <property type="term" value="F:four-way junction helicase activity"/>
    <property type="evidence" value="ECO:0007669"/>
    <property type="project" value="TreeGrafter"/>
</dbReference>
<dbReference type="GO" id="GO:0005694">
    <property type="term" value="C:chromosome"/>
    <property type="evidence" value="ECO:0007669"/>
    <property type="project" value="TreeGrafter"/>
</dbReference>
<evidence type="ECO:0000256" key="7">
    <source>
        <dbReference type="RuleBase" id="RU364117"/>
    </source>
</evidence>
<sequence length="624" mass="68707">MSAVDLKQQRREKIRQALARFGFSSLRGLQGPALRSVLRGRDTMVLMPTGGGKSLCYQLPALLLPGVVVVVSPLLALMQDQVQALRRCGIAVEVLNSLVSAAEQRRILDELVRPRPAIRLLYTTPETLATERLQTALRAMMAQRKDAVALFAVDEAHCISSWGHDFRPAYRRLGALRAAFPSVPFIALTATATPPVREDVRRQLGLAADANVLVGDFNRPNISLSVVDREALADPIAALAWYIKTHHDGHSGVVYVHRRADADLLAAKLQSVDEAAHRVSKVAPFHAKLPADRRAATLADWLAGRVDVICATIAFGMGIDHPSVRFVVHWNMPKSLENLYQEAGRAGRDGAPSQSVVFYAERDFELHQFLISKSDDEEQQPERKKPSSSSSPSSSATATATDAKHKRAQHALQLLEQVKLFATRKECRRQRLLRYFGQAITVAECKRTCDVCNPQLRFFRFQPTTTLADDATMQKATWAARRSIEALKARGEAGDQGGRRRERTATSRRNNLLFARAGAYAPEETTGLVVTEGNRRGLAAEGFVAVNGADTDDSDGDASPTNAQAIRRFSSNKRSRIDDTLAALERAERAANGDDSDDDDDDEEDEGRARHRGARRRLASKLGM</sequence>
<name>A0AAD5M339_PYTIN</name>
<evidence type="ECO:0000256" key="1">
    <source>
        <dbReference type="ARBA" id="ARBA00005446"/>
    </source>
</evidence>
<gene>
    <name evidence="12" type="ORF">P43SY_000633</name>
</gene>
<evidence type="ECO:0000256" key="9">
    <source>
        <dbReference type="SAM" id="Phobius"/>
    </source>
</evidence>
<dbReference type="SMART" id="SM00487">
    <property type="entry name" value="DEXDc"/>
    <property type="match status" value="1"/>
</dbReference>
<dbReference type="InterPro" id="IPR001650">
    <property type="entry name" value="Helicase_C-like"/>
</dbReference>
<comment type="catalytic activity">
    <reaction evidence="6 7">
        <text>Couples ATP hydrolysis with the unwinding of duplex DNA by translocating in the 3'-5' direction.</text>
        <dbReference type="EC" id="5.6.2.4"/>
    </reaction>
</comment>
<dbReference type="InterPro" id="IPR011545">
    <property type="entry name" value="DEAD/DEAH_box_helicase_dom"/>
</dbReference>
<dbReference type="Pfam" id="PF00271">
    <property type="entry name" value="Helicase_C"/>
    <property type="match status" value="1"/>
</dbReference>
<dbReference type="EMBL" id="JAKCXM010000501">
    <property type="protein sequence ID" value="KAJ0393363.1"/>
    <property type="molecule type" value="Genomic_DNA"/>
</dbReference>
<evidence type="ECO:0000256" key="8">
    <source>
        <dbReference type="SAM" id="MobiDB-lite"/>
    </source>
</evidence>
<keyword evidence="2 7" id="KW-0547">Nucleotide-binding</keyword>
<evidence type="ECO:0000256" key="3">
    <source>
        <dbReference type="ARBA" id="ARBA00022801"/>
    </source>
</evidence>
<feature type="region of interest" description="Disordered" evidence="8">
    <location>
        <begin position="489"/>
        <end position="508"/>
    </location>
</feature>
<dbReference type="CDD" id="cd17920">
    <property type="entry name" value="DEXHc_RecQ"/>
    <property type="match status" value="1"/>
</dbReference>
<dbReference type="GO" id="GO:0005737">
    <property type="term" value="C:cytoplasm"/>
    <property type="evidence" value="ECO:0007669"/>
    <property type="project" value="TreeGrafter"/>
</dbReference>
<dbReference type="InterPro" id="IPR014001">
    <property type="entry name" value="Helicase_ATP-bd"/>
</dbReference>
<dbReference type="FunFam" id="3.40.50.300:FF:001389">
    <property type="entry name" value="ATP-dependent DNA helicase RecQ"/>
    <property type="match status" value="1"/>
</dbReference>
<dbReference type="EC" id="5.6.2.4" evidence="7"/>
<dbReference type="SMART" id="SM00490">
    <property type="entry name" value="HELICc"/>
    <property type="match status" value="1"/>
</dbReference>
<comment type="subcellular location">
    <subcellularLocation>
        <location evidence="7">Nucleus</location>
    </subcellularLocation>
</comment>
<dbReference type="PANTHER" id="PTHR13710:SF155">
    <property type="entry name" value="ATP-DEPENDENT DNA HELICASE Q-LIKE 3"/>
    <property type="match status" value="1"/>
</dbReference>
<comment type="similarity">
    <text evidence="1 7">Belongs to the helicase family. RecQ subfamily.</text>
</comment>
<dbReference type="PROSITE" id="PS51194">
    <property type="entry name" value="HELICASE_CTER"/>
    <property type="match status" value="1"/>
</dbReference>
<comment type="catalytic activity">
    <reaction evidence="7">
        <text>ATP + H2O = ADP + phosphate + H(+)</text>
        <dbReference type="Rhea" id="RHEA:13065"/>
        <dbReference type="ChEBI" id="CHEBI:15377"/>
        <dbReference type="ChEBI" id="CHEBI:15378"/>
        <dbReference type="ChEBI" id="CHEBI:30616"/>
        <dbReference type="ChEBI" id="CHEBI:43474"/>
        <dbReference type="ChEBI" id="CHEBI:456216"/>
    </reaction>
</comment>
<dbReference type="GO" id="GO:0043138">
    <property type="term" value="F:3'-5' DNA helicase activity"/>
    <property type="evidence" value="ECO:0007669"/>
    <property type="project" value="UniProtKB-EC"/>
</dbReference>
<dbReference type="Gene3D" id="3.40.50.300">
    <property type="entry name" value="P-loop containing nucleotide triphosphate hydrolases"/>
    <property type="match status" value="2"/>
</dbReference>
<evidence type="ECO:0000256" key="4">
    <source>
        <dbReference type="ARBA" id="ARBA00022806"/>
    </source>
</evidence>
<dbReference type="InterPro" id="IPR004589">
    <property type="entry name" value="DNA_helicase_ATP-dep_RecQ"/>
</dbReference>
<dbReference type="Pfam" id="PF16124">
    <property type="entry name" value="RecQ_Zn_bind"/>
    <property type="match status" value="1"/>
</dbReference>
<evidence type="ECO:0000313" key="13">
    <source>
        <dbReference type="Proteomes" id="UP001209570"/>
    </source>
</evidence>
<dbReference type="AlphaFoldDB" id="A0AAD5M339"/>
<dbReference type="InterPro" id="IPR032284">
    <property type="entry name" value="RecQ_Zn-bd"/>
</dbReference>
<keyword evidence="9" id="KW-0812">Transmembrane</keyword>
<feature type="compositionally biased region" description="Basic residues" evidence="8">
    <location>
        <begin position="609"/>
        <end position="624"/>
    </location>
</feature>
<evidence type="ECO:0000259" key="10">
    <source>
        <dbReference type="PROSITE" id="PS51192"/>
    </source>
</evidence>
<feature type="compositionally biased region" description="Basic and acidic residues" evidence="8">
    <location>
        <begin position="489"/>
        <end position="505"/>
    </location>
</feature>
<dbReference type="PROSITE" id="PS51192">
    <property type="entry name" value="HELICASE_ATP_BIND_1"/>
    <property type="match status" value="1"/>
</dbReference>
<dbReference type="PANTHER" id="PTHR13710">
    <property type="entry name" value="DNA HELICASE RECQ FAMILY MEMBER"/>
    <property type="match status" value="1"/>
</dbReference>
<comment type="caution">
    <text evidence="12">The sequence shown here is derived from an EMBL/GenBank/DDBJ whole genome shotgun (WGS) entry which is preliminary data.</text>
</comment>
<evidence type="ECO:0000256" key="2">
    <source>
        <dbReference type="ARBA" id="ARBA00022741"/>
    </source>
</evidence>
<proteinExistence type="inferred from homology"/>
<dbReference type="Proteomes" id="UP001209570">
    <property type="component" value="Unassembled WGS sequence"/>
</dbReference>
<keyword evidence="13" id="KW-1185">Reference proteome</keyword>
<protein>
    <recommendedName>
        <fullName evidence="7">ATP-dependent DNA helicase</fullName>
        <ecNumber evidence="7">5.6.2.4</ecNumber>
    </recommendedName>
</protein>
<dbReference type="GO" id="GO:0016787">
    <property type="term" value="F:hydrolase activity"/>
    <property type="evidence" value="ECO:0007669"/>
    <property type="project" value="UniProtKB-KW"/>
</dbReference>
<dbReference type="GO" id="GO:0005634">
    <property type="term" value="C:nucleus"/>
    <property type="evidence" value="ECO:0007669"/>
    <property type="project" value="UniProtKB-SubCell"/>
</dbReference>
<evidence type="ECO:0000313" key="12">
    <source>
        <dbReference type="EMBL" id="KAJ0393363.1"/>
    </source>
</evidence>